<dbReference type="PANTHER" id="PTHR12322:SF124">
    <property type="entry name" value="DOUBLESEX- AND MAB-3-RELATED TRANSCRIPTION FACTOR C2"/>
    <property type="match status" value="1"/>
</dbReference>
<dbReference type="SMART" id="SM00301">
    <property type="entry name" value="DM"/>
    <property type="match status" value="1"/>
</dbReference>
<feature type="region of interest" description="Disordered" evidence="7">
    <location>
        <begin position="1"/>
        <end position="24"/>
    </location>
</feature>
<evidence type="ECO:0000256" key="3">
    <source>
        <dbReference type="ARBA" id="ARBA00022833"/>
    </source>
</evidence>
<comment type="subcellular location">
    <subcellularLocation>
        <location evidence="6">Nucleus</location>
    </subcellularLocation>
</comment>
<keyword evidence="2 6" id="KW-0479">Metal-binding</keyword>
<proteinExistence type="inferred from homology"/>
<reference evidence="9 10" key="1">
    <citation type="journal article" date="2018" name="Mol. Genet. Genomics">
        <title>The red deer Cervus elaphus genome CerEla1.0: sequencing, annotating, genes, and chromosomes.</title>
        <authorList>
            <person name="Bana N.A."/>
            <person name="Nyiri A."/>
            <person name="Nagy J."/>
            <person name="Frank K."/>
            <person name="Nagy T."/>
            <person name="Steger V."/>
            <person name="Schiller M."/>
            <person name="Lakatos P."/>
            <person name="Sugar L."/>
            <person name="Horn P."/>
            <person name="Barta E."/>
            <person name="Orosz L."/>
        </authorList>
    </citation>
    <scope>NUCLEOTIDE SEQUENCE [LARGE SCALE GENOMIC DNA]</scope>
    <source>
        <strain evidence="9">Hungarian</strain>
    </source>
</reference>
<dbReference type="InterPro" id="IPR036407">
    <property type="entry name" value="DM_DNA-bd_sf"/>
</dbReference>
<evidence type="ECO:0000313" key="9">
    <source>
        <dbReference type="EMBL" id="OWK16019.1"/>
    </source>
</evidence>
<dbReference type="PROSITE" id="PS40000">
    <property type="entry name" value="DM_1"/>
    <property type="match status" value="1"/>
</dbReference>
<evidence type="ECO:0000256" key="1">
    <source>
        <dbReference type="ARBA" id="ARBA00006834"/>
    </source>
</evidence>
<dbReference type="Proteomes" id="UP000242450">
    <property type="component" value="Chromosome 4"/>
</dbReference>
<keyword evidence="5 6" id="KW-0539">Nucleus</keyword>
<dbReference type="InterPro" id="IPR001275">
    <property type="entry name" value="DM_DNA-bd"/>
</dbReference>
<evidence type="ECO:0000256" key="5">
    <source>
        <dbReference type="ARBA" id="ARBA00023242"/>
    </source>
</evidence>
<dbReference type="GO" id="GO:0046872">
    <property type="term" value="F:metal ion binding"/>
    <property type="evidence" value="ECO:0007669"/>
    <property type="project" value="UniProtKB-KW"/>
</dbReference>
<feature type="region of interest" description="Disordered" evidence="7">
    <location>
        <begin position="80"/>
        <end position="110"/>
    </location>
</feature>
<accession>A0A212DCR0</accession>
<evidence type="ECO:0000256" key="6">
    <source>
        <dbReference type="PROSITE-ProRule" id="PRU00070"/>
    </source>
</evidence>
<dbReference type="OrthoDB" id="6162476at2759"/>
<dbReference type="GO" id="GO:0005634">
    <property type="term" value="C:nucleus"/>
    <property type="evidence" value="ECO:0007669"/>
    <property type="project" value="UniProtKB-SubCell"/>
</dbReference>
<dbReference type="AlphaFoldDB" id="A0A212DCR0"/>
<dbReference type="GO" id="GO:0008344">
    <property type="term" value="P:adult locomotory behavior"/>
    <property type="evidence" value="ECO:0007669"/>
    <property type="project" value="UniProtKB-ARBA"/>
</dbReference>
<dbReference type="Gene3D" id="4.10.1040.10">
    <property type="entry name" value="DM DNA-binding domain"/>
    <property type="match status" value="1"/>
</dbReference>
<evidence type="ECO:0000313" key="10">
    <source>
        <dbReference type="Proteomes" id="UP000242450"/>
    </source>
</evidence>
<evidence type="ECO:0000256" key="2">
    <source>
        <dbReference type="ARBA" id="ARBA00022723"/>
    </source>
</evidence>
<dbReference type="SUPFAM" id="SSF82927">
    <property type="entry name" value="Cysteine-rich DNA binding domain, (DM domain)"/>
    <property type="match status" value="1"/>
</dbReference>
<dbReference type="FunFam" id="4.10.1040.10:FF:000001">
    <property type="entry name" value="doublesex- and mab-3-related transcription factor 1"/>
    <property type="match status" value="1"/>
</dbReference>
<evidence type="ECO:0000259" key="8">
    <source>
        <dbReference type="PROSITE" id="PS50809"/>
    </source>
</evidence>
<dbReference type="PROSITE" id="PS50809">
    <property type="entry name" value="DM_2"/>
    <property type="match status" value="1"/>
</dbReference>
<protein>
    <submittedName>
        <fullName evidence="9">DMRTC2</fullName>
    </submittedName>
</protein>
<feature type="compositionally biased region" description="Low complexity" evidence="7">
    <location>
        <begin position="81"/>
        <end position="93"/>
    </location>
</feature>
<gene>
    <name evidence="9" type="ORF">Celaphus_00004553</name>
</gene>
<comment type="similarity">
    <text evidence="1">Belongs to the DMRT family.</text>
</comment>
<name>A0A212DCR0_CEREH</name>
<dbReference type="EMBL" id="MKHE01000004">
    <property type="protein sequence ID" value="OWK16019.1"/>
    <property type="molecule type" value="Genomic_DNA"/>
</dbReference>
<keyword evidence="10" id="KW-1185">Reference proteome</keyword>
<dbReference type="Pfam" id="PF00751">
    <property type="entry name" value="DM"/>
    <property type="match status" value="1"/>
</dbReference>
<dbReference type="GO" id="GO:0043565">
    <property type="term" value="F:sequence-specific DNA binding"/>
    <property type="evidence" value="ECO:0007669"/>
    <property type="project" value="InterPro"/>
</dbReference>
<keyword evidence="3 6" id="KW-0862">Zinc</keyword>
<dbReference type="PANTHER" id="PTHR12322">
    <property type="entry name" value="DOUBLESEX AND MAB-3 RELATED TRANSCRIPTION FACTOR DMRT"/>
    <property type="match status" value="1"/>
</dbReference>
<feature type="DNA-binding region" description="DM" evidence="6">
    <location>
        <begin position="42"/>
        <end position="115"/>
    </location>
</feature>
<sequence>MDPNEMPAVHHCPSDSATGGETRAPQGMELIPRRAVSRSPTCARCRNHGVTAHLKGHKRLCLFQACECHKCVLIFWKGEHSTPASDSPSCSSTGIDTSWKGELSGPSAAQSSPRSLAFALDSSASRPLGPWALAASRPFHANPSGVPLAVPRTCCPSASFP</sequence>
<evidence type="ECO:0000256" key="7">
    <source>
        <dbReference type="SAM" id="MobiDB-lite"/>
    </source>
</evidence>
<keyword evidence="4 6" id="KW-0238">DNA-binding</keyword>
<evidence type="ECO:0000256" key="4">
    <source>
        <dbReference type="ARBA" id="ARBA00023125"/>
    </source>
</evidence>
<feature type="domain" description="DM" evidence="8">
    <location>
        <begin position="42"/>
        <end position="115"/>
    </location>
</feature>
<organism evidence="9 10">
    <name type="scientific">Cervus elaphus hippelaphus</name>
    <name type="common">European red deer</name>
    <dbReference type="NCBI Taxonomy" id="46360"/>
    <lineage>
        <taxon>Eukaryota</taxon>
        <taxon>Metazoa</taxon>
        <taxon>Chordata</taxon>
        <taxon>Craniata</taxon>
        <taxon>Vertebrata</taxon>
        <taxon>Euteleostomi</taxon>
        <taxon>Mammalia</taxon>
        <taxon>Eutheria</taxon>
        <taxon>Laurasiatheria</taxon>
        <taxon>Artiodactyla</taxon>
        <taxon>Ruminantia</taxon>
        <taxon>Pecora</taxon>
        <taxon>Cervidae</taxon>
        <taxon>Cervinae</taxon>
        <taxon>Cervus</taxon>
    </lineage>
</organism>
<comment type="caution">
    <text evidence="9">The sequence shown here is derived from an EMBL/GenBank/DDBJ whole genome shotgun (WGS) entry which is preliminary data.</text>
</comment>
<dbReference type="GO" id="GO:0006355">
    <property type="term" value="P:regulation of DNA-templated transcription"/>
    <property type="evidence" value="ECO:0007669"/>
    <property type="project" value="InterPro"/>
</dbReference>
<dbReference type="InterPro" id="IPR026607">
    <property type="entry name" value="DMRT"/>
</dbReference>